<dbReference type="PROSITE" id="PS50943">
    <property type="entry name" value="HTH_CROC1"/>
    <property type="match status" value="1"/>
</dbReference>
<dbReference type="Gene3D" id="1.10.260.40">
    <property type="entry name" value="lambda repressor-like DNA-binding domains"/>
    <property type="match status" value="1"/>
</dbReference>
<sequence length="88" mass="10005">MKNDLSHANKNIKLLLKYKNWTQATLCKKTGITDITMQRRLNSRVPKWSMLEAVSIANAFGLSVNDIFFTRMIPKCNTTPNAKSEEAC</sequence>
<organism evidence="2 3">
    <name type="scientific">Clostridium neuense</name>
    <dbReference type="NCBI Taxonomy" id="1728934"/>
    <lineage>
        <taxon>Bacteria</taxon>
        <taxon>Bacillati</taxon>
        <taxon>Bacillota</taxon>
        <taxon>Clostridia</taxon>
        <taxon>Eubacteriales</taxon>
        <taxon>Clostridiaceae</taxon>
        <taxon>Clostridium</taxon>
    </lineage>
</organism>
<evidence type="ECO:0000313" key="3">
    <source>
        <dbReference type="Proteomes" id="UP001623592"/>
    </source>
</evidence>
<protein>
    <submittedName>
        <fullName evidence="2">Helix-turn-helix domain-containing protein</fullName>
    </submittedName>
</protein>
<accession>A0ABW8TFT2</accession>
<dbReference type="InterPro" id="IPR010982">
    <property type="entry name" value="Lambda_DNA-bd_dom_sf"/>
</dbReference>
<dbReference type="EMBL" id="JBJIAA010000010">
    <property type="protein sequence ID" value="MFL0251374.1"/>
    <property type="molecule type" value="Genomic_DNA"/>
</dbReference>
<reference evidence="2 3" key="1">
    <citation type="submission" date="2024-11" db="EMBL/GenBank/DDBJ databases">
        <authorList>
            <person name="Heng Y.C."/>
            <person name="Lim A.C.H."/>
            <person name="Lee J.K.Y."/>
            <person name="Kittelmann S."/>
        </authorList>
    </citation>
    <scope>NUCLEOTIDE SEQUENCE [LARGE SCALE GENOMIC DNA]</scope>
    <source>
        <strain evidence="2 3">WILCCON 0114</strain>
    </source>
</reference>
<dbReference type="RefSeq" id="WP_406788032.1">
    <property type="nucleotide sequence ID" value="NZ_JBJIAA010000010.1"/>
</dbReference>
<dbReference type="Proteomes" id="UP001623592">
    <property type="component" value="Unassembled WGS sequence"/>
</dbReference>
<evidence type="ECO:0000259" key="1">
    <source>
        <dbReference type="PROSITE" id="PS50943"/>
    </source>
</evidence>
<keyword evidence="3" id="KW-1185">Reference proteome</keyword>
<comment type="caution">
    <text evidence="2">The sequence shown here is derived from an EMBL/GenBank/DDBJ whole genome shotgun (WGS) entry which is preliminary data.</text>
</comment>
<dbReference type="SUPFAM" id="SSF47413">
    <property type="entry name" value="lambda repressor-like DNA-binding domains"/>
    <property type="match status" value="1"/>
</dbReference>
<dbReference type="Pfam" id="PF13443">
    <property type="entry name" value="HTH_26"/>
    <property type="match status" value="1"/>
</dbReference>
<name>A0ABW8TFT2_9CLOT</name>
<proteinExistence type="predicted"/>
<dbReference type="InterPro" id="IPR001387">
    <property type="entry name" value="Cro/C1-type_HTH"/>
</dbReference>
<evidence type="ECO:0000313" key="2">
    <source>
        <dbReference type="EMBL" id="MFL0251374.1"/>
    </source>
</evidence>
<gene>
    <name evidence="2" type="ORF">ACJDT4_13200</name>
</gene>
<dbReference type="CDD" id="cd00093">
    <property type="entry name" value="HTH_XRE"/>
    <property type="match status" value="1"/>
</dbReference>
<feature type="domain" description="HTH cro/C1-type" evidence="1">
    <location>
        <begin position="12"/>
        <end position="67"/>
    </location>
</feature>